<protein>
    <recommendedName>
        <fullName evidence="2">NAD(P)-binding domain-containing protein</fullName>
    </recommendedName>
</protein>
<evidence type="ECO:0000259" key="2">
    <source>
        <dbReference type="Pfam" id="PF13460"/>
    </source>
</evidence>
<comment type="caution">
    <text evidence="3">The sequence shown here is derived from an EMBL/GenBank/DDBJ whole genome shotgun (WGS) entry which is preliminary data.</text>
</comment>
<gene>
    <name evidence="3" type="ORF">Y882_09225</name>
</gene>
<dbReference type="AlphaFoldDB" id="A0A0G9H2G6"/>
<dbReference type="InterPro" id="IPR051164">
    <property type="entry name" value="NmrA-like_oxidored"/>
</dbReference>
<dbReference type="PANTHER" id="PTHR42748">
    <property type="entry name" value="NITROGEN METABOLITE REPRESSION PROTEIN NMRA FAMILY MEMBER"/>
    <property type="match status" value="1"/>
</dbReference>
<accession>A0A0G9H2G6</accession>
<sequence length="254" mass="27223">MKIVVIGGNGMVGRNVVRRLRAGGHDVTAASRSTGVDIITGVGLDQALVGAEVVVDVSNSPNLEGDAPLAFFKAAGTHLLRAETDAGVKHHVSLSVVGTDRLVDSPYFVGKAMQEAMIQRAGIPYTILHATQFYEFLLRIVELSVYEQALSLSPAYIQPVASADVAVAMAELAVQPARNGMLEMAGPDRVRLSEIIQRFLTEIEAPYDVVTDALAPYFGATLQEDSLLPHDGAHLCTTSFPAWIDQSEYCGADW</sequence>
<dbReference type="EMBL" id="JPLA01000023">
    <property type="protein sequence ID" value="KLD64055.1"/>
    <property type="molecule type" value="Genomic_DNA"/>
</dbReference>
<dbReference type="SUPFAM" id="SSF51735">
    <property type="entry name" value="NAD(P)-binding Rossmann-fold domains"/>
    <property type="match status" value="1"/>
</dbReference>
<evidence type="ECO:0000313" key="3">
    <source>
        <dbReference type="EMBL" id="KLD64055.1"/>
    </source>
</evidence>
<feature type="domain" description="NAD(P)-binding" evidence="2">
    <location>
        <begin position="7"/>
        <end position="172"/>
    </location>
</feature>
<dbReference type="Gene3D" id="3.40.50.720">
    <property type="entry name" value="NAD(P)-binding Rossmann-like Domain"/>
    <property type="match status" value="1"/>
</dbReference>
<dbReference type="STRING" id="1440762.Y882_09225"/>
<dbReference type="InterPro" id="IPR036291">
    <property type="entry name" value="NAD(P)-bd_dom_sf"/>
</dbReference>
<proteinExistence type="predicted"/>
<dbReference type="PANTHER" id="PTHR42748:SF3">
    <property type="entry name" value="BLL4366 PROTEIN"/>
    <property type="match status" value="1"/>
</dbReference>
<evidence type="ECO:0000313" key="4">
    <source>
        <dbReference type="Proteomes" id="UP000035481"/>
    </source>
</evidence>
<evidence type="ECO:0000256" key="1">
    <source>
        <dbReference type="ARBA" id="ARBA00022857"/>
    </source>
</evidence>
<keyword evidence="1" id="KW-0521">NADP</keyword>
<dbReference type="Pfam" id="PF13460">
    <property type="entry name" value="NAD_binding_10"/>
    <property type="match status" value="1"/>
</dbReference>
<name>A0A0G9H2G6_9GAMM</name>
<reference evidence="3 4" key="1">
    <citation type="journal article" date="2015" name="Antonie Van Leeuwenhoek">
        <title>A phylogenomic and molecular marker based taxonomic framework for the order Xanthomonadales: proposal to transfer the families Algiphilaceae and Solimonadaceae to the order Nevskiales ord. nov. and to create a new family within the order Xanthomonadales, the family Rhodanobacteraceae fam. nov., containing the genus Rhodanobacter and its closest relatives.</title>
        <authorList>
            <person name="Naushad S."/>
            <person name="Adeolu M."/>
            <person name="Wong S."/>
            <person name="Sohail M."/>
            <person name="Schellhorn H.E."/>
            <person name="Gupta R.S."/>
        </authorList>
    </citation>
    <scope>NUCLEOTIDE SEQUENCE [LARGE SCALE GENOMIC DNA]</scope>
    <source>
        <strain evidence="3 4">DSM 16301</strain>
    </source>
</reference>
<dbReference type="Proteomes" id="UP000035481">
    <property type="component" value="Unassembled WGS sequence"/>
</dbReference>
<dbReference type="OrthoDB" id="9771302at2"/>
<dbReference type="PATRIC" id="fig|1440762.4.peg.1343"/>
<organism evidence="3 4">
    <name type="scientific">Dyella japonica DSM 16301</name>
    <dbReference type="NCBI Taxonomy" id="1440762"/>
    <lineage>
        <taxon>Bacteria</taxon>
        <taxon>Pseudomonadati</taxon>
        <taxon>Pseudomonadota</taxon>
        <taxon>Gammaproteobacteria</taxon>
        <taxon>Lysobacterales</taxon>
        <taxon>Rhodanobacteraceae</taxon>
        <taxon>Dyella</taxon>
    </lineage>
</organism>
<dbReference type="RefSeq" id="WP_046971568.1">
    <property type="nucleotide sequence ID" value="NZ_JPLA01000023.1"/>
</dbReference>
<dbReference type="InterPro" id="IPR016040">
    <property type="entry name" value="NAD(P)-bd_dom"/>
</dbReference>